<evidence type="ECO:0000313" key="2">
    <source>
        <dbReference type="Proteomes" id="UP000660862"/>
    </source>
</evidence>
<evidence type="ECO:0000313" key="1">
    <source>
        <dbReference type="EMBL" id="GGG94917.1"/>
    </source>
</evidence>
<organism evidence="1 2">
    <name type="scientific">Parapedobacter pyrenivorans</name>
    <dbReference type="NCBI Taxonomy" id="1305674"/>
    <lineage>
        <taxon>Bacteria</taxon>
        <taxon>Pseudomonadati</taxon>
        <taxon>Bacteroidota</taxon>
        <taxon>Sphingobacteriia</taxon>
        <taxon>Sphingobacteriales</taxon>
        <taxon>Sphingobacteriaceae</taxon>
        <taxon>Parapedobacter</taxon>
    </lineage>
</organism>
<comment type="caution">
    <text evidence="1">The sequence shown here is derived from an EMBL/GenBank/DDBJ whole genome shotgun (WGS) entry which is preliminary data.</text>
</comment>
<dbReference type="AlphaFoldDB" id="A0A917HY25"/>
<accession>A0A917HY25</accession>
<dbReference type="Proteomes" id="UP000660862">
    <property type="component" value="Unassembled WGS sequence"/>
</dbReference>
<dbReference type="EMBL" id="BMER01000003">
    <property type="protein sequence ID" value="GGG94917.1"/>
    <property type="molecule type" value="Genomic_DNA"/>
</dbReference>
<reference evidence="1" key="1">
    <citation type="journal article" date="2014" name="Int. J. Syst. Evol. Microbiol.">
        <title>Complete genome sequence of Corynebacterium casei LMG S-19264T (=DSM 44701T), isolated from a smear-ripened cheese.</title>
        <authorList>
            <consortium name="US DOE Joint Genome Institute (JGI-PGF)"/>
            <person name="Walter F."/>
            <person name="Albersmeier A."/>
            <person name="Kalinowski J."/>
            <person name="Ruckert C."/>
        </authorList>
    </citation>
    <scope>NUCLEOTIDE SEQUENCE</scope>
    <source>
        <strain evidence="1">CGMCC 1.12195</strain>
    </source>
</reference>
<keyword evidence="2" id="KW-1185">Reference proteome</keyword>
<sequence length="170" mass="19093">MEASLPAKINTSDPIALRYLMTETIFDVAHNAINAVEPPAREAEFLGEPKQVPRFSFCGQNQRNYLFLTQDRQNEWMSGTAMDAFIKTLAALKLTMDDVAVLNLAKLTEAPSVDDLSLFFKPKVVVSLGASLVWPEQQGIIVFPTHSFDEMLTDAEKKRVFWTTIKTLLL</sequence>
<name>A0A917HY25_9SPHI</name>
<gene>
    <name evidence="1" type="ORF">GCM10007415_32600</name>
</gene>
<reference evidence="1" key="2">
    <citation type="submission" date="2020-09" db="EMBL/GenBank/DDBJ databases">
        <authorList>
            <person name="Sun Q."/>
            <person name="Zhou Y."/>
        </authorList>
    </citation>
    <scope>NUCLEOTIDE SEQUENCE</scope>
    <source>
        <strain evidence="1">CGMCC 1.12195</strain>
    </source>
</reference>
<protein>
    <submittedName>
        <fullName evidence="1">Uncharacterized protein</fullName>
    </submittedName>
</protein>
<proteinExistence type="predicted"/>
<dbReference type="RefSeq" id="WP_188507132.1">
    <property type="nucleotide sequence ID" value="NZ_BMER01000003.1"/>
</dbReference>